<dbReference type="InterPro" id="IPR000387">
    <property type="entry name" value="Tyr_Pase_dom"/>
</dbReference>
<accession>A0A382G3A9</accession>
<dbReference type="Pfam" id="PF00782">
    <property type="entry name" value="DSPc"/>
    <property type="match status" value="1"/>
</dbReference>
<feature type="non-terminal residue" evidence="2">
    <location>
        <position position="141"/>
    </location>
</feature>
<dbReference type="InterPro" id="IPR000340">
    <property type="entry name" value="Dual-sp_phosphatase_cat-dom"/>
</dbReference>
<feature type="domain" description="Tyrosine specific protein phosphatases" evidence="1">
    <location>
        <begin position="103"/>
        <end position="141"/>
    </location>
</feature>
<dbReference type="InterPro" id="IPR029021">
    <property type="entry name" value="Prot-tyrosine_phosphatase-like"/>
</dbReference>
<organism evidence="2">
    <name type="scientific">marine metagenome</name>
    <dbReference type="NCBI Taxonomy" id="408172"/>
    <lineage>
        <taxon>unclassified sequences</taxon>
        <taxon>metagenomes</taxon>
        <taxon>ecological metagenomes</taxon>
    </lineage>
</organism>
<reference evidence="2" key="1">
    <citation type="submission" date="2018-05" db="EMBL/GenBank/DDBJ databases">
        <authorList>
            <person name="Lanie J.A."/>
            <person name="Ng W.-L."/>
            <person name="Kazmierczak K.M."/>
            <person name="Andrzejewski T.M."/>
            <person name="Davidsen T.M."/>
            <person name="Wayne K.J."/>
            <person name="Tettelin H."/>
            <person name="Glass J.I."/>
            <person name="Rusch D."/>
            <person name="Podicherti R."/>
            <person name="Tsui H.-C.T."/>
            <person name="Winkler M.E."/>
        </authorList>
    </citation>
    <scope>NUCLEOTIDE SEQUENCE</scope>
</reference>
<gene>
    <name evidence="2" type="ORF">METZ01_LOCUS221948</name>
</gene>
<dbReference type="EMBL" id="UINC01053047">
    <property type="protein sequence ID" value="SVB69094.1"/>
    <property type="molecule type" value="Genomic_DNA"/>
</dbReference>
<evidence type="ECO:0000313" key="2">
    <source>
        <dbReference type="EMBL" id="SVB69094.1"/>
    </source>
</evidence>
<name>A0A382G3A9_9ZZZZ</name>
<evidence type="ECO:0000259" key="1">
    <source>
        <dbReference type="PROSITE" id="PS50056"/>
    </source>
</evidence>
<protein>
    <recommendedName>
        <fullName evidence="1">Tyrosine specific protein phosphatases domain-containing protein</fullName>
    </recommendedName>
</protein>
<proteinExistence type="predicted"/>
<dbReference type="PROSITE" id="PS50056">
    <property type="entry name" value="TYR_PHOSPHATASE_2"/>
    <property type="match status" value="1"/>
</dbReference>
<dbReference type="AlphaFoldDB" id="A0A382G3A9"/>
<dbReference type="SUPFAM" id="SSF52799">
    <property type="entry name" value="(Phosphotyrosine protein) phosphatases II"/>
    <property type="match status" value="1"/>
</dbReference>
<sequence length="141" mass="15902">MNPTDEFNPASWWRRLCEVTDRLFLCGALPHDQNGFDRMLQEWVDAGITHIVDLREEWSDESRVTAERPEITYAWMGTHDNGSTQDWCWFDHGVAAITGALANPDARVVVHCHMGVNRAPSMVFAALLALGYDIEDGLDAI</sequence>
<dbReference type="Gene3D" id="3.90.190.10">
    <property type="entry name" value="Protein tyrosine phosphatase superfamily"/>
    <property type="match status" value="1"/>
</dbReference>